<keyword evidence="4" id="KW-1185">Reference proteome</keyword>
<dbReference type="EMBL" id="JACEEZ010004438">
    <property type="protein sequence ID" value="KAG0726399.1"/>
    <property type="molecule type" value="Genomic_DNA"/>
</dbReference>
<evidence type="ECO:0000256" key="1">
    <source>
        <dbReference type="SAM" id="MobiDB-lite"/>
    </source>
</evidence>
<dbReference type="Proteomes" id="UP000770661">
    <property type="component" value="Unassembled WGS sequence"/>
</dbReference>
<feature type="region of interest" description="Disordered" evidence="1">
    <location>
        <begin position="77"/>
        <end position="132"/>
    </location>
</feature>
<organism evidence="3 4">
    <name type="scientific">Chionoecetes opilio</name>
    <name type="common">Atlantic snow crab</name>
    <name type="synonym">Cancer opilio</name>
    <dbReference type="NCBI Taxonomy" id="41210"/>
    <lineage>
        <taxon>Eukaryota</taxon>
        <taxon>Metazoa</taxon>
        <taxon>Ecdysozoa</taxon>
        <taxon>Arthropoda</taxon>
        <taxon>Crustacea</taxon>
        <taxon>Multicrustacea</taxon>
        <taxon>Malacostraca</taxon>
        <taxon>Eumalacostraca</taxon>
        <taxon>Eucarida</taxon>
        <taxon>Decapoda</taxon>
        <taxon>Pleocyemata</taxon>
        <taxon>Brachyura</taxon>
        <taxon>Eubrachyura</taxon>
        <taxon>Majoidea</taxon>
        <taxon>Majidae</taxon>
        <taxon>Chionoecetes</taxon>
    </lineage>
</organism>
<accession>A0A8J4YMA9</accession>
<comment type="caution">
    <text evidence="3">The sequence shown here is derived from an EMBL/GenBank/DDBJ whole genome shotgun (WGS) entry which is preliminary data.</text>
</comment>
<name>A0A8J4YMA9_CHIOP</name>
<evidence type="ECO:0000313" key="4">
    <source>
        <dbReference type="Proteomes" id="UP000770661"/>
    </source>
</evidence>
<dbReference type="InterPro" id="IPR016135">
    <property type="entry name" value="UBQ-conjugating_enzyme/RWD"/>
</dbReference>
<evidence type="ECO:0000313" key="3">
    <source>
        <dbReference type="EMBL" id="KAG0726399.1"/>
    </source>
</evidence>
<dbReference type="AlphaFoldDB" id="A0A8J4YMA9"/>
<feature type="compositionally biased region" description="Acidic residues" evidence="1">
    <location>
        <begin position="108"/>
        <end position="132"/>
    </location>
</feature>
<proteinExistence type="predicted"/>
<dbReference type="Gene3D" id="3.10.110.10">
    <property type="entry name" value="Ubiquitin Conjugating Enzyme"/>
    <property type="match status" value="1"/>
</dbReference>
<gene>
    <name evidence="3" type="ORF">GWK47_036679</name>
</gene>
<sequence>MFAWHVDRLVWLKLSVCWQTRMKEIVRVSAPDKLSRDLYLRAATNELEVSPAAITLRFEYTPTYPDEPPLMEVLPEENMEEEELETPEGAVNGTGEGEVAVDESLFQDLDDLDLEDDHDEDFGPGDDEGLSD</sequence>
<dbReference type="SUPFAM" id="SSF54495">
    <property type="entry name" value="UBC-like"/>
    <property type="match status" value="1"/>
</dbReference>
<reference evidence="3" key="1">
    <citation type="submission" date="2020-07" db="EMBL/GenBank/DDBJ databases">
        <title>The High-quality genome of the commercially important snow crab, Chionoecetes opilio.</title>
        <authorList>
            <person name="Jeong J.-H."/>
            <person name="Ryu S."/>
        </authorList>
    </citation>
    <scope>NUCLEOTIDE SEQUENCE</scope>
    <source>
        <strain evidence="3">MADBK_172401_WGS</strain>
        <tissue evidence="3">Digestive gland</tissue>
    </source>
</reference>
<feature type="domain" description="RWD" evidence="2">
    <location>
        <begin position="31"/>
        <end position="85"/>
    </location>
</feature>
<feature type="compositionally biased region" description="Acidic residues" evidence="1">
    <location>
        <begin position="77"/>
        <end position="86"/>
    </location>
</feature>
<dbReference type="Pfam" id="PF05773">
    <property type="entry name" value="RWD"/>
    <property type="match status" value="1"/>
</dbReference>
<protein>
    <recommendedName>
        <fullName evidence="2">RWD domain-containing protein</fullName>
    </recommendedName>
</protein>
<evidence type="ECO:0000259" key="2">
    <source>
        <dbReference type="Pfam" id="PF05773"/>
    </source>
</evidence>
<dbReference type="InterPro" id="IPR006575">
    <property type="entry name" value="RWD_dom"/>
</dbReference>